<proteinExistence type="predicted"/>
<accession>X0S4F0</accession>
<evidence type="ECO:0000313" key="1">
    <source>
        <dbReference type="EMBL" id="GAF70106.1"/>
    </source>
</evidence>
<dbReference type="EMBL" id="BARS01006547">
    <property type="protein sequence ID" value="GAF70106.1"/>
    <property type="molecule type" value="Genomic_DNA"/>
</dbReference>
<dbReference type="AlphaFoldDB" id="X0S4F0"/>
<organism evidence="1">
    <name type="scientific">marine sediment metagenome</name>
    <dbReference type="NCBI Taxonomy" id="412755"/>
    <lineage>
        <taxon>unclassified sequences</taxon>
        <taxon>metagenomes</taxon>
        <taxon>ecological metagenomes</taxon>
    </lineage>
</organism>
<comment type="caution">
    <text evidence="1">The sequence shown here is derived from an EMBL/GenBank/DDBJ whole genome shotgun (WGS) entry which is preliminary data.</text>
</comment>
<reference evidence="1" key="1">
    <citation type="journal article" date="2014" name="Front. Microbiol.">
        <title>High frequency of phylogenetically diverse reductive dehalogenase-homologous genes in deep subseafloor sedimentary metagenomes.</title>
        <authorList>
            <person name="Kawai M."/>
            <person name="Futagami T."/>
            <person name="Toyoda A."/>
            <person name="Takaki Y."/>
            <person name="Nishi S."/>
            <person name="Hori S."/>
            <person name="Arai W."/>
            <person name="Tsubouchi T."/>
            <person name="Morono Y."/>
            <person name="Uchiyama I."/>
            <person name="Ito T."/>
            <person name="Fujiyama A."/>
            <person name="Inagaki F."/>
            <person name="Takami H."/>
        </authorList>
    </citation>
    <scope>NUCLEOTIDE SEQUENCE</scope>
    <source>
        <strain evidence="1">Expedition CK06-06</strain>
    </source>
</reference>
<gene>
    <name evidence="1" type="ORF">S01H1_12729</name>
</gene>
<name>X0S4F0_9ZZZZ</name>
<protein>
    <submittedName>
        <fullName evidence="1">Uncharacterized protein</fullName>
    </submittedName>
</protein>
<sequence>MAILTNDWDIRIKCTAPWLNLTDKSLVGIWLGSTNNRAIWFKVGNTNRFELTITEDGINQIEINSSQILADPDGTLKWVRATFEPALNRVRFYQAYDDPPTWAQFGSDRVLTATGVFESNA</sequence>
<feature type="non-terminal residue" evidence="1">
    <location>
        <position position="121"/>
    </location>
</feature>